<dbReference type="InterPro" id="IPR004358">
    <property type="entry name" value="Sig_transdc_His_kin-like_C"/>
</dbReference>
<evidence type="ECO:0000256" key="8">
    <source>
        <dbReference type="ARBA" id="ARBA00022777"/>
    </source>
</evidence>
<dbReference type="InterPro" id="IPR036097">
    <property type="entry name" value="HisK_dim/P_sf"/>
</dbReference>
<dbReference type="InterPro" id="IPR003660">
    <property type="entry name" value="HAMP_dom"/>
</dbReference>
<feature type="modified residue" description="4-aspartylphosphate" evidence="12">
    <location>
        <position position="880"/>
    </location>
</feature>
<keyword evidence="4" id="KW-1003">Cell membrane</keyword>
<dbReference type="InterPro" id="IPR029016">
    <property type="entry name" value="GAF-like_dom_sf"/>
</dbReference>
<dbReference type="InterPro" id="IPR000014">
    <property type="entry name" value="PAS"/>
</dbReference>
<keyword evidence="20" id="KW-1185">Reference proteome</keyword>
<comment type="catalytic activity">
    <reaction evidence="1">
        <text>ATP + protein L-histidine = ADP + protein N-phospho-L-histidine.</text>
        <dbReference type="EC" id="2.7.13.3"/>
    </reaction>
</comment>
<dbReference type="EC" id="2.7.13.3" evidence="3"/>
<evidence type="ECO:0000256" key="10">
    <source>
        <dbReference type="ARBA" id="ARBA00023012"/>
    </source>
</evidence>
<dbReference type="CDD" id="cd00075">
    <property type="entry name" value="HATPase"/>
    <property type="match status" value="1"/>
</dbReference>
<dbReference type="SUPFAM" id="SSF47384">
    <property type="entry name" value="Homodimeric domain of signal transducing histidine kinase"/>
    <property type="match status" value="1"/>
</dbReference>
<feature type="domain" description="PAS" evidence="17">
    <location>
        <begin position="459"/>
        <end position="512"/>
    </location>
</feature>
<dbReference type="InterPro" id="IPR001789">
    <property type="entry name" value="Sig_transdc_resp-reg_receiver"/>
</dbReference>
<keyword evidence="11 14" id="KW-0472">Membrane</keyword>
<accession>A0ABX7FM39</accession>
<evidence type="ECO:0000313" key="20">
    <source>
        <dbReference type="Proteomes" id="UP000596248"/>
    </source>
</evidence>
<dbReference type="Pfam" id="PF00512">
    <property type="entry name" value="HisKA"/>
    <property type="match status" value="1"/>
</dbReference>
<feature type="transmembrane region" description="Helical" evidence="14">
    <location>
        <begin position="21"/>
        <end position="39"/>
    </location>
</feature>
<evidence type="ECO:0000313" key="19">
    <source>
        <dbReference type="EMBL" id="QRG67151.1"/>
    </source>
</evidence>
<evidence type="ECO:0000256" key="14">
    <source>
        <dbReference type="SAM" id="Phobius"/>
    </source>
</evidence>
<evidence type="ECO:0000259" key="16">
    <source>
        <dbReference type="PROSITE" id="PS50110"/>
    </source>
</evidence>
<evidence type="ECO:0000256" key="9">
    <source>
        <dbReference type="ARBA" id="ARBA00022840"/>
    </source>
</evidence>
<sequence length="957" mass="109050">MSELRQILRKSITRRFTAMMFMFLSMLIAGAAIVLYMNYTAFSQYQATLKASKEKQVLVEQIAAHTNQIFFRARGYYAFLSPYEYNELFLEKQKLEQSIASFKKLSLTSEEQVVVTSIEAFISNFFANTFPTAAGYAKAGQYESLRNFSSSGVNQEVNNLITYASTYQKKNDQVLLQENHELFEDVTRQSLWFILYILVVLLFAIYVTRRTTRDIGAPLERLSAEANRFSQGELPHFQDLHRIDEIGNLTRSLDYLIRQIQIKEETLMAQNEELQAQQDELMMQQEELQEALSKMEDNERYLQKRNRLIQSLANTLDKQELLHSIIRNIVEVMDADKGVIVLLNADKDVSSFGVSAQGIAQFLNGLEDGPLVRIRETKQPYVLKRESTEAERGYQDASSETSELYLPILQADLEVVACIVLSRIGRPLSDLEKQMAIGLAKQISLSLDKLAMHEETEKQRQMTQDMLDTIQEGVQLVRTDGVTLQVNRTFRELLGFPAHSVLQGMRLGEYFHHMESITQGHEPLVSYVNAVLFGSSEQRTHLIELTYPHVRYIQLYTEPLYRDQEKWGTLLVYRDITKEYEIDQMKSEFVSTVSHELRTPLASVLGFAELLLNKELKPERQHRYMTAIYQEAKRLTALINDFLDLQRMESGRQSYEEEQVAMEQLIREVFSLQRVQSPLHTFQLELLTDRTTIRGDKSKLHQMLMNLIGNAVKYSPNGGHVRVICRQEGSRLLVDVQDEGLGIPAESIPRLFTKFYRVDNSDRREIGGTGLGLSIVQEIVRVHQGEVAVASEEGIGSTFTVSLPFTDQSTPMDQEKLSPSLQTASMRTNGKIVVVEDDLNLLELLRDELMGSGFTVYPFSKATTALAAIQELRPDAIVLDLLLQDGEDGWAVIEGIRNNRELHAIPIIISSALEEKKKAFELGAQGYLIKPYHPDTLSKTILLAISNNESGQILIPE</sequence>
<evidence type="ECO:0000256" key="2">
    <source>
        <dbReference type="ARBA" id="ARBA00004651"/>
    </source>
</evidence>
<keyword evidence="14" id="KW-1133">Transmembrane helix</keyword>
<dbReference type="SUPFAM" id="SSF55781">
    <property type="entry name" value="GAF domain-like"/>
    <property type="match status" value="1"/>
</dbReference>
<dbReference type="SMART" id="SM00448">
    <property type="entry name" value="REC"/>
    <property type="match status" value="1"/>
</dbReference>
<dbReference type="Pfam" id="PF00072">
    <property type="entry name" value="Response_reg"/>
    <property type="match status" value="1"/>
</dbReference>
<gene>
    <name evidence="19" type="ORF">JNE38_27430</name>
</gene>
<dbReference type="Gene3D" id="6.10.340.10">
    <property type="match status" value="1"/>
</dbReference>
<name>A0ABX7FM39_BRECH</name>
<dbReference type="SUPFAM" id="SSF55874">
    <property type="entry name" value="ATPase domain of HSP90 chaperone/DNA topoisomerase II/histidine kinase"/>
    <property type="match status" value="1"/>
</dbReference>
<dbReference type="PROSITE" id="PS50110">
    <property type="entry name" value="RESPONSE_REGULATORY"/>
    <property type="match status" value="1"/>
</dbReference>
<dbReference type="CDD" id="cd00082">
    <property type="entry name" value="HisKA"/>
    <property type="match status" value="1"/>
</dbReference>
<keyword evidence="7" id="KW-0547">Nucleotide-binding</keyword>
<dbReference type="Gene3D" id="3.30.450.20">
    <property type="entry name" value="PAS domain"/>
    <property type="match status" value="1"/>
</dbReference>
<evidence type="ECO:0000256" key="11">
    <source>
        <dbReference type="ARBA" id="ARBA00023136"/>
    </source>
</evidence>
<dbReference type="Gene3D" id="1.10.287.130">
    <property type="match status" value="1"/>
</dbReference>
<feature type="domain" description="Response regulatory" evidence="16">
    <location>
        <begin position="831"/>
        <end position="945"/>
    </location>
</feature>
<evidence type="ECO:0000256" key="6">
    <source>
        <dbReference type="ARBA" id="ARBA00022679"/>
    </source>
</evidence>
<dbReference type="InterPro" id="IPR035965">
    <property type="entry name" value="PAS-like_dom_sf"/>
</dbReference>
<keyword evidence="6" id="KW-0808">Transferase</keyword>
<dbReference type="EMBL" id="CP069127">
    <property type="protein sequence ID" value="QRG67151.1"/>
    <property type="molecule type" value="Genomic_DNA"/>
</dbReference>
<dbReference type="PROSITE" id="PS50112">
    <property type="entry name" value="PAS"/>
    <property type="match status" value="1"/>
</dbReference>
<dbReference type="Gene3D" id="3.30.565.10">
    <property type="entry name" value="Histidine kinase-like ATPase, C-terminal domain"/>
    <property type="match status" value="1"/>
</dbReference>
<dbReference type="InterPro" id="IPR011006">
    <property type="entry name" value="CheY-like_superfamily"/>
</dbReference>
<dbReference type="PANTHER" id="PTHR43547:SF2">
    <property type="entry name" value="HYBRID SIGNAL TRANSDUCTION HISTIDINE KINASE C"/>
    <property type="match status" value="1"/>
</dbReference>
<dbReference type="SUPFAM" id="SSF158472">
    <property type="entry name" value="HAMP domain-like"/>
    <property type="match status" value="1"/>
</dbReference>
<reference evidence="19 20" key="1">
    <citation type="submission" date="2021-01" db="EMBL/GenBank/DDBJ databases">
        <title>Identification of strong promoters based on the transcriptome of Brevibacillus choshinensis.</title>
        <authorList>
            <person name="Yao D."/>
            <person name="Zhang K."/>
            <person name="Wu J."/>
        </authorList>
    </citation>
    <scope>NUCLEOTIDE SEQUENCE [LARGE SCALE GENOMIC DNA]</scope>
    <source>
        <strain evidence="19 20">HPD31-SP3</strain>
    </source>
</reference>
<dbReference type="Pfam" id="PF12860">
    <property type="entry name" value="PAS_7"/>
    <property type="match status" value="1"/>
</dbReference>
<keyword evidence="9" id="KW-0067">ATP-binding</keyword>
<evidence type="ECO:0000256" key="12">
    <source>
        <dbReference type="PROSITE-ProRule" id="PRU00169"/>
    </source>
</evidence>
<feature type="domain" description="Histidine kinase" evidence="15">
    <location>
        <begin position="592"/>
        <end position="807"/>
    </location>
</feature>
<feature type="domain" description="HAMP" evidence="18">
    <location>
        <begin position="213"/>
        <end position="265"/>
    </location>
</feature>
<dbReference type="InterPro" id="IPR005467">
    <property type="entry name" value="His_kinase_dom"/>
</dbReference>
<keyword evidence="5 12" id="KW-0597">Phosphoprotein</keyword>
<dbReference type="PRINTS" id="PR00344">
    <property type="entry name" value="BCTRLSENSOR"/>
</dbReference>
<proteinExistence type="predicted"/>
<keyword evidence="8" id="KW-0418">Kinase</keyword>
<keyword evidence="10" id="KW-0902">Two-component regulatory system</keyword>
<evidence type="ECO:0000256" key="5">
    <source>
        <dbReference type="ARBA" id="ARBA00022553"/>
    </source>
</evidence>
<dbReference type="Pfam" id="PF02518">
    <property type="entry name" value="HATPase_c"/>
    <property type="match status" value="1"/>
</dbReference>
<dbReference type="PROSITE" id="PS50109">
    <property type="entry name" value="HIS_KIN"/>
    <property type="match status" value="1"/>
</dbReference>
<dbReference type="PROSITE" id="PS50885">
    <property type="entry name" value="HAMP"/>
    <property type="match status" value="1"/>
</dbReference>
<evidence type="ECO:0000259" key="15">
    <source>
        <dbReference type="PROSITE" id="PS50109"/>
    </source>
</evidence>
<keyword evidence="13" id="KW-0175">Coiled coil</keyword>
<organism evidence="19 20">
    <name type="scientific">Brevibacillus choshinensis</name>
    <dbReference type="NCBI Taxonomy" id="54911"/>
    <lineage>
        <taxon>Bacteria</taxon>
        <taxon>Bacillati</taxon>
        <taxon>Bacillota</taxon>
        <taxon>Bacilli</taxon>
        <taxon>Bacillales</taxon>
        <taxon>Paenibacillaceae</taxon>
        <taxon>Brevibacillus</taxon>
    </lineage>
</organism>
<dbReference type="RefSeq" id="WP_203354212.1">
    <property type="nucleotide sequence ID" value="NZ_CP069127.1"/>
</dbReference>
<feature type="transmembrane region" description="Helical" evidence="14">
    <location>
        <begin position="190"/>
        <end position="208"/>
    </location>
</feature>
<dbReference type="Gene3D" id="3.40.50.2300">
    <property type="match status" value="1"/>
</dbReference>
<dbReference type="InterPro" id="IPR003594">
    <property type="entry name" value="HATPase_dom"/>
</dbReference>
<dbReference type="PANTHER" id="PTHR43547">
    <property type="entry name" value="TWO-COMPONENT HISTIDINE KINASE"/>
    <property type="match status" value="1"/>
</dbReference>
<comment type="subcellular location">
    <subcellularLocation>
        <location evidence="2">Cell membrane</location>
        <topology evidence="2">Multi-pass membrane protein</topology>
    </subcellularLocation>
</comment>
<dbReference type="Proteomes" id="UP000596248">
    <property type="component" value="Chromosome"/>
</dbReference>
<evidence type="ECO:0000256" key="1">
    <source>
        <dbReference type="ARBA" id="ARBA00000085"/>
    </source>
</evidence>
<evidence type="ECO:0000256" key="3">
    <source>
        <dbReference type="ARBA" id="ARBA00012438"/>
    </source>
</evidence>
<feature type="coiled-coil region" evidence="13">
    <location>
        <begin position="257"/>
        <end position="305"/>
    </location>
</feature>
<dbReference type="SMART" id="SM00388">
    <property type="entry name" value="HisKA"/>
    <property type="match status" value="1"/>
</dbReference>
<evidence type="ECO:0000256" key="4">
    <source>
        <dbReference type="ARBA" id="ARBA00022475"/>
    </source>
</evidence>
<evidence type="ECO:0000256" key="13">
    <source>
        <dbReference type="SAM" id="Coils"/>
    </source>
</evidence>
<evidence type="ECO:0000259" key="17">
    <source>
        <dbReference type="PROSITE" id="PS50112"/>
    </source>
</evidence>
<keyword evidence="14" id="KW-0812">Transmembrane</keyword>
<evidence type="ECO:0000259" key="18">
    <source>
        <dbReference type="PROSITE" id="PS50885"/>
    </source>
</evidence>
<dbReference type="SUPFAM" id="SSF52172">
    <property type="entry name" value="CheY-like"/>
    <property type="match status" value="1"/>
</dbReference>
<protein>
    <recommendedName>
        <fullName evidence="3">histidine kinase</fullName>
        <ecNumber evidence="3">2.7.13.3</ecNumber>
    </recommendedName>
</protein>
<dbReference type="InterPro" id="IPR003661">
    <property type="entry name" value="HisK_dim/P_dom"/>
</dbReference>
<dbReference type="InterPro" id="IPR036890">
    <property type="entry name" value="HATPase_C_sf"/>
</dbReference>
<dbReference type="SMART" id="SM00387">
    <property type="entry name" value="HATPase_c"/>
    <property type="match status" value="1"/>
</dbReference>
<evidence type="ECO:0000256" key="7">
    <source>
        <dbReference type="ARBA" id="ARBA00022741"/>
    </source>
</evidence>
<dbReference type="SUPFAM" id="SSF55785">
    <property type="entry name" value="PYP-like sensor domain (PAS domain)"/>
    <property type="match status" value="1"/>
</dbReference>
<dbReference type="Gene3D" id="3.30.450.40">
    <property type="match status" value="1"/>
</dbReference>